<feature type="compositionally biased region" description="Basic residues" evidence="1">
    <location>
        <begin position="356"/>
        <end position="365"/>
    </location>
</feature>
<feature type="compositionally biased region" description="Basic residues" evidence="1">
    <location>
        <begin position="384"/>
        <end position="399"/>
    </location>
</feature>
<gene>
    <name evidence="2" type="ORF">CPC735_031680</name>
</gene>
<evidence type="ECO:0000313" key="3">
    <source>
        <dbReference type="Proteomes" id="UP000009084"/>
    </source>
</evidence>
<sequence length="428" mass="47959">MSDEEEYYDDAFEEEWIFWDEGDPTLADDLAQGTVHSPVYLTDQALYAALESESDWDYFTDEYYDDDPFLLKKQDQTPLNSDGGKYSGKKRKRTTLKDNARPAKNSRRPYPDIDSFCGVIWRTPCHSLRREELYEAGKGETVSLLGNWRELFKYPDRNKSPPALDHHPSAGRPGPPKERHHPGKGRNAIRQGPKTNDSGLSSHGEEDVEDGVDIEYGRPYTFPENPNSSFTPPPCHFNDTEQEIIERSNTHGDKSRKPKSPSRHVTRKPPSRLKQVTTAEEPTPPPGAEAGCNDLPPSPTGSSSQKTTPTKQRRDLSRPLPSQRIEVVVGPPKSSCLSFPMLANDSVSSEEQRQPPLRKGRKRKATSPLPADEDGDQQCEMGIKKRGRPAKTRTAKTRKVTPQVGPDDTATAAATSVGKRRSLRQRKT</sequence>
<dbReference type="KEGG" id="cpw:9695472"/>
<organism evidence="2 3">
    <name type="scientific">Coccidioides posadasii (strain C735)</name>
    <name type="common">Valley fever fungus</name>
    <dbReference type="NCBI Taxonomy" id="222929"/>
    <lineage>
        <taxon>Eukaryota</taxon>
        <taxon>Fungi</taxon>
        <taxon>Dikarya</taxon>
        <taxon>Ascomycota</taxon>
        <taxon>Pezizomycotina</taxon>
        <taxon>Eurotiomycetes</taxon>
        <taxon>Eurotiomycetidae</taxon>
        <taxon>Onygenales</taxon>
        <taxon>Onygenaceae</taxon>
        <taxon>Coccidioides</taxon>
    </lineage>
</organism>
<accession>C5P542</accession>
<dbReference type="EMBL" id="ACFW01000025">
    <property type="protein sequence ID" value="EER27832.1"/>
    <property type="molecule type" value="Genomic_DNA"/>
</dbReference>
<feature type="compositionally biased region" description="Basic residues" evidence="1">
    <location>
        <begin position="256"/>
        <end position="271"/>
    </location>
</feature>
<dbReference type="HOGENOM" id="CLU_056231_0_0_1"/>
<feature type="region of interest" description="Disordered" evidence="1">
    <location>
        <begin position="70"/>
        <end position="112"/>
    </location>
</feature>
<feature type="compositionally biased region" description="Basic and acidic residues" evidence="1">
    <location>
        <begin position="155"/>
        <end position="168"/>
    </location>
</feature>
<dbReference type="OrthoDB" id="5372734at2759"/>
<feature type="compositionally biased region" description="Polar residues" evidence="1">
    <location>
        <begin position="300"/>
        <end position="310"/>
    </location>
</feature>
<protein>
    <submittedName>
        <fullName evidence="2">AT hook motif family protein</fullName>
    </submittedName>
</protein>
<comment type="caution">
    <text evidence="2">The sequence shown here is derived from an EMBL/GenBank/DDBJ whole genome shotgun (WGS) entry which is preliminary data.</text>
</comment>
<proteinExistence type="predicted"/>
<feature type="compositionally biased region" description="Basic residues" evidence="1">
    <location>
        <begin position="418"/>
        <end position="428"/>
    </location>
</feature>
<evidence type="ECO:0000313" key="2">
    <source>
        <dbReference type="EMBL" id="EER27832.1"/>
    </source>
</evidence>
<dbReference type="VEuPathDB" id="FungiDB:CPC735_031680"/>
<evidence type="ECO:0000256" key="1">
    <source>
        <dbReference type="SAM" id="MobiDB-lite"/>
    </source>
</evidence>
<feature type="region of interest" description="Disordered" evidence="1">
    <location>
        <begin position="155"/>
        <end position="428"/>
    </location>
</feature>
<reference evidence="2 3" key="1">
    <citation type="journal article" date="2009" name="Genome Res.">
        <title>Comparative genomic analyses of the human fungal pathogens Coccidioides and their relatives.</title>
        <authorList>
            <person name="Sharpton T.J."/>
            <person name="Stajich J.E."/>
            <person name="Rounsley S.D."/>
            <person name="Gardner M.J."/>
            <person name="Wortman J.R."/>
            <person name="Jordar V.S."/>
            <person name="Maiti R."/>
            <person name="Kodira C.D."/>
            <person name="Neafsey D.E."/>
            <person name="Zeng Q."/>
            <person name="Hung C.-Y."/>
            <person name="McMahan C."/>
            <person name="Muszewska A."/>
            <person name="Grynberg M."/>
            <person name="Mandel M.A."/>
            <person name="Kellner E.M."/>
            <person name="Barker B.M."/>
            <person name="Galgiani J.N."/>
            <person name="Orbach M.J."/>
            <person name="Kirkland T.N."/>
            <person name="Cole G.T."/>
            <person name="Henn M.R."/>
            <person name="Birren B.W."/>
            <person name="Taylor J.W."/>
        </authorList>
    </citation>
    <scope>NUCLEOTIDE SEQUENCE [LARGE SCALE GENOMIC DNA]</scope>
    <source>
        <strain evidence="3">C735</strain>
    </source>
</reference>
<dbReference type="AlphaFoldDB" id="C5P542"/>
<feature type="compositionally biased region" description="Basic and acidic residues" evidence="1">
    <location>
        <begin position="244"/>
        <end position="255"/>
    </location>
</feature>
<dbReference type="Proteomes" id="UP000009084">
    <property type="component" value="Unassembled WGS sequence"/>
</dbReference>
<name>C5P542_COCP7</name>